<keyword evidence="7" id="KW-1185">Reference proteome</keyword>
<dbReference type="Gene3D" id="1.10.357.10">
    <property type="entry name" value="Tetracycline Repressor, domain 2"/>
    <property type="match status" value="1"/>
</dbReference>
<keyword evidence="3" id="KW-0804">Transcription</keyword>
<organism evidence="6 7">
    <name type="scientific">Undibacterium terreum</name>
    <dbReference type="NCBI Taxonomy" id="1224302"/>
    <lineage>
        <taxon>Bacteria</taxon>
        <taxon>Pseudomonadati</taxon>
        <taxon>Pseudomonadota</taxon>
        <taxon>Betaproteobacteria</taxon>
        <taxon>Burkholderiales</taxon>
        <taxon>Oxalobacteraceae</taxon>
        <taxon>Undibacterium</taxon>
    </lineage>
</organism>
<dbReference type="Pfam" id="PF16925">
    <property type="entry name" value="TetR_C_13"/>
    <property type="match status" value="1"/>
</dbReference>
<dbReference type="InterPro" id="IPR009057">
    <property type="entry name" value="Homeodomain-like_sf"/>
</dbReference>
<sequence length="195" mass="21638">MRYKEDHKEQIRQKILESAAVRLRSKGIAASGVVGLMADVGLTQGGFYSHFKSKDALVRESLQSGMQHLYDTISEIMETSNGKPLEAFLDSYLSQAHRDMPGKGCVASALSGEIREASEEIRNMFTQEVAGMTTLLSQALPESWREEERQTYAEMIYATLVGAMSLARAVNDKATSDRLLINAKKQILEMVKSKS</sequence>
<comment type="caution">
    <text evidence="6">The sequence shown here is derived from an EMBL/GenBank/DDBJ whole genome shotgun (WGS) entry which is preliminary data.</text>
</comment>
<evidence type="ECO:0000259" key="5">
    <source>
        <dbReference type="PROSITE" id="PS50977"/>
    </source>
</evidence>
<dbReference type="PANTHER" id="PTHR47506">
    <property type="entry name" value="TRANSCRIPTIONAL REGULATORY PROTEIN"/>
    <property type="match status" value="1"/>
</dbReference>
<dbReference type="AlphaFoldDB" id="A0A916X9L7"/>
<evidence type="ECO:0000313" key="6">
    <source>
        <dbReference type="EMBL" id="GGC57560.1"/>
    </source>
</evidence>
<dbReference type="InterPro" id="IPR011075">
    <property type="entry name" value="TetR_C"/>
</dbReference>
<proteinExistence type="predicted"/>
<dbReference type="PROSITE" id="PS50977">
    <property type="entry name" value="HTH_TETR_2"/>
    <property type="match status" value="1"/>
</dbReference>
<keyword evidence="1" id="KW-0805">Transcription regulation</keyword>
<dbReference type="SUPFAM" id="SSF48498">
    <property type="entry name" value="Tetracyclin repressor-like, C-terminal domain"/>
    <property type="match status" value="1"/>
</dbReference>
<dbReference type="SUPFAM" id="SSF46689">
    <property type="entry name" value="Homeodomain-like"/>
    <property type="match status" value="1"/>
</dbReference>
<evidence type="ECO:0000313" key="7">
    <source>
        <dbReference type="Proteomes" id="UP000637423"/>
    </source>
</evidence>
<dbReference type="Proteomes" id="UP000637423">
    <property type="component" value="Unassembled WGS sequence"/>
</dbReference>
<dbReference type="Pfam" id="PF00440">
    <property type="entry name" value="TetR_N"/>
    <property type="match status" value="1"/>
</dbReference>
<reference evidence="6" key="2">
    <citation type="submission" date="2020-09" db="EMBL/GenBank/DDBJ databases">
        <authorList>
            <person name="Sun Q."/>
            <person name="Zhou Y."/>
        </authorList>
    </citation>
    <scope>NUCLEOTIDE SEQUENCE</scope>
    <source>
        <strain evidence="6">CGMCC 1.10998</strain>
    </source>
</reference>
<name>A0A916X9L7_9BURK</name>
<keyword evidence="2 4" id="KW-0238">DNA-binding</keyword>
<accession>A0A916X9L7</accession>
<dbReference type="PRINTS" id="PR00455">
    <property type="entry name" value="HTHTETR"/>
</dbReference>
<dbReference type="Gene3D" id="1.10.10.60">
    <property type="entry name" value="Homeodomain-like"/>
    <property type="match status" value="1"/>
</dbReference>
<dbReference type="RefSeq" id="WP_188564006.1">
    <property type="nucleotide sequence ID" value="NZ_BMED01000001.1"/>
</dbReference>
<dbReference type="PANTHER" id="PTHR47506:SF7">
    <property type="entry name" value="TRANSCRIPTIONAL REGULATORY PROTEIN"/>
    <property type="match status" value="1"/>
</dbReference>
<dbReference type="InterPro" id="IPR036271">
    <property type="entry name" value="Tet_transcr_reg_TetR-rel_C_sf"/>
</dbReference>
<evidence type="ECO:0000256" key="2">
    <source>
        <dbReference type="ARBA" id="ARBA00023125"/>
    </source>
</evidence>
<feature type="DNA-binding region" description="H-T-H motif" evidence="4">
    <location>
        <begin position="32"/>
        <end position="51"/>
    </location>
</feature>
<dbReference type="GO" id="GO:0003677">
    <property type="term" value="F:DNA binding"/>
    <property type="evidence" value="ECO:0007669"/>
    <property type="project" value="UniProtKB-UniRule"/>
</dbReference>
<evidence type="ECO:0000256" key="1">
    <source>
        <dbReference type="ARBA" id="ARBA00023015"/>
    </source>
</evidence>
<dbReference type="InterPro" id="IPR001647">
    <property type="entry name" value="HTH_TetR"/>
</dbReference>
<protein>
    <submittedName>
        <fullName evidence="6">TetR family transcriptional regulator</fullName>
    </submittedName>
</protein>
<dbReference type="EMBL" id="BMED01000001">
    <property type="protein sequence ID" value="GGC57560.1"/>
    <property type="molecule type" value="Genomic_DNA"/>
</dbReference>
<evidence type="ECO:0000256" key="4">
    <source>
        <dbReference type="PROSITE-ProRule" id="PRU00335"/>
    </source>
</evidence>
<evidence type="ECO:0000256" key="3">
    <source>
        <dbReference type="ARBA" id="ARBA00023163"/>
    </source>
</evidence>
<gene>
    <name evidence="6" type="ORF">GCM10011396_00510</name>
</gene>
<reference evidence="6" key="1">
    <citation type="journal article" date="2014" name="Int. J. Syst. Evol. Microbiol.">
        <title>Complete genome sequence of Corynebacterium casei LMG S-19264T (=DSM 44701T), isolated from a smear-ripened cheese.</title>
        <authorList>
            <consortium name="US DOE Joint Genome Institute (JGI-PGF)"/>
            <person name="Walter F."/>
            <person name="Albersmeier A."/>
            <person name="Kalinowski J."/>
            <person name="Ruckert C."/>
        </authorList>
    </citation>
    <scope>NUCLEOTIDE SEQUENCE</scope>
    <source>
        <strain evidence="6">CGMCC 1.10998</strain>
    </source>
</reference>
<feature type="domain" description="HTH tetR-type" evidence="5">
    <location>
        <begin position="9"/>
        <end position="69"/>
    </location>
</feature>